<reference evidence="2" key="2">
    <citation type="submission" date="2021-04" db="EMBL/GenBank/DDBJ databases">
        <authorList>
            <person name="Gilroy R."/>
        </authorList>
    </citation>
    <scope>NUCLEOTIDE SEQUENCE</scope>
    <source>
        <strain evidence="2">ChiBcec1-1630</strain>
    </source>
</reference>
<keyword evidence="1" id="KW-1133">Transmembrane helix</keyword>
<dbReference type="AlphaFoldDB" id="A0A9D2QFK3"/>
<keyword evidence="1" id="KW-0812">Transmembrane</keyword>
<reference evidence="2" key="1">
    <citation type="journal article" date="2021" name="PeerJ">
        <title>Extensive microbial diversity within the chicken gut microbiome revealed by metagenomics and culture.</title>
        <authorList>
            <person name="Gilroy R."/>
            <person name="Ravi A."/>
            <person name="Getino M."/>
            <person name="Pursley I."/>
            <person name="Horton D.L."/>
            <person name="Alikhan N.F."/>
            <person name="Baker D."/>
            <person name="Gharbi K."/>
            <person name="Hall N."/>
            <person name="Watson M."/>
            <person name="Adriaenssens E.M."/>
            <person name="Foster-Nyarko E."/>
            <person name="Jarju S."/>
            <person name="Secka A."/>
            <person name="Antonio M."/>
            <person name="Oren A."/>
            <person name="Chaudhuri R.R."/>
            <person name="La Ragione R."/>
            <person name="Hildebrand F."/>
            <person name="Pallen M.J."/>
        </authorList>
    </citation>
    <scope>NUCLEOTIDE SEQUENCE</scope>
    <source>
        <strain evidence="2">ChiBcec1-1630</strain>
    </source>
</reference>
<name>A0A9D2QFK3_9FIRM</name>
<evidence type="ECO:0000313" key="2">
    <source>
        <dbReference type="EMBL" id="HJC86686.1"/>
    </source>
</evidence>
<feature type="transmembrane region" description="Helical" evidence="1">
    <location>
        <begin position="12"/>
        <end position="33"/>
    </location>
</feature>
<comment type="caution">
    <text evidence="2">The sequence shown here is derived from an EMBL/GenBank/DDBJ whole genome shotgun (WGS) entry which is preliminary data.</text>
</comment>
<dbReference type="EMBL" id="DWVS01000031">
    <property type="protein sequence ID" value="HJC86686.1"/>
    <property type="molecule type" value="Genomic_DNA"/>
</dbReference>
<organism evidence="2 3">
    <name type="scientific">Candidatus Eisenbergiella intestinigallinarum</name>
    <dbReference type="NCBI Taxonomy" id="2838549"/>
    <lineage>
        <taxon>Bacteria</taxon>
        <taxon>Bacillati</taxon>
        <taxon>Bacillota</taxon>
        <taxon>Clostridia</taxon>
        <taxon>Lachnospirales</taxon>
        <taxon>Lachnospiraceae</taxon>
        <taxon>Eisenbergiella</taxon>
    </lineage>
</organism>
<sequence length="158" mass="18058">MEEAGTVRRIISVVVLTAGAAALLLFLAVSMGFSSHKQHPIQDENLRKYVDEIRSFLPRGIPAAASDVTWRYFRHEPFPCEFAITLSMRLPENEYRVMKKMVLEEADMPEDRKGKGMKVTVSPAGRGSPEMTIHFDDDRYWIEFVRYIGGNDASDWNM</sequence>
<evidence type="ECO:0000256" key="1">
    <source>
        <dbReference type="SAM" id="Phobius"/>
    </source>
</evidence>
<evidence type="ECO:0000313" key="3">
    <source>
        <dbReference type="Proteomes" id="UP000823922"/>
    </source>
</evidence>
<dbReference type="Proteomes" id="UP000823922">
    <property type="component" value="Unassembled WGS sequence"/>
</dbReference>
<gene>
    <name evidence="2" type="ORF">H9926_01545</name>
</gene>
<accession>A0A9D2QFK3</accession>
<keyword evidence="1" id="KW-0472">Membrane</keyword>
<protein>
    <submittedName>
        <fullName evidence="2">Uncharacterized protein</fullName>
    </submittedName>
</protein>
<proteinExistence type="predicted"/>